<sequence>MSRIRAARGATMPDSFKVDPLMYQGASDKFLLWNEDIHPFPYEYGVDFEAEVGVIVDKVPLGVSVEDADSYIKYVTIINDISLRKLIPGELAKGFGFFQSKPHSSLGKCSISPNKWPRYTSSWEDSRLHGNMIIELNDERIGKIDTATGMTFSFAELISHAAKTRELSEGTLIGSGTVASSDVSDG</sequence>
<accession>A0A382D8Y7</accession>
<dbReference type="InterPro" id="IPR011234">
    <property type="entry name" value="Fumarylacetoacetase-like_C"/>
</dbReference>
<dbReference type="PANTHER" id="PTHR43211">
    <property type="entry name" value="FUMARYLACETOACETATE HYDROLASE"/>
    <property type="match status" value="1"/>
</dbReference>
<dbReference type="EMBL" id="UINC01038224">
    <property type="protein sequence ID" value="SVB34918.1"/>
    <property type="molecule type" value="Genomic_DNA"/>
</dbReference>
<reference evidence="2" key="1">
    <citation type="submission" date="2018-05" db="EMBL/GenBank/DDBJ databases">
        <authorList>
            <person name="Lanie J.A."/>
            <person name="Ng W.-L."/>
            <person name="Kazmierczak K.M."/>
            <person name="Andrzejewski T.M."/>
            <person name="Davidsen T.M."/>
            <person name="Wayne K.J."/>
            <person name="Tettelin H."/>
            <person name="Glass J.I."/>
            <person name="Rusch D."/>
            <person name="Podicherti R."/>
            <person name="Tsui H.-C.T."/>
            <person name="Winkler M.E."/>
        </authorList>
    </citation>
    <scope>NUCLEOTIDE SEQUENCE</scope>
</reference>
<name>A0A382D8Y7_9ZZZZ</name>
<dbReference type="PANTHER" id="PTHR43211:SF1">
    <property type="entry name" value="BLL6422 PROTEIN"/>
    <property type="match status" value="1"/>
</dbReference>
<feature type="non-terminal residue" evidence="2">
    <location>
        <position position="186"/>
    </location>
</feature>
<dbReference type="AlphaFoldDB" id="A0A382D8Y7"/>
<evidence type="ECO:0000313" key="2">
    <source>
        <dbReference type="EMBL" id="SVB34918.1"/>
    </source>
</evidence>
<dbReference type="Pfam" id="PF01557">
    <property type="entry name" value="FAA_hydrolase"/>
    <property type="match status" value="1"/>
</dbReference>
<proteinExistence type="predicted"/>
<protein>
    <recommendedName>
        <fullName evidence="1">Fumarylacetoacetase-like C-terminal domain-containing protein</fullName>
    </recommendedName>
</protein>
<organism evidence="2">
    <name type="scientific">marine metagenome</name>
    <dbReference type="NCBI Taxonomy" id="408172"/>
    <lineage>
        <taxon>unclassified sequences</taxon>
        <taxon>metagenomes</taxon>
        <taxon>ecological metagenomes</taxon>
    </lineage>
</organism>
<dbReference type="Gene3D" id="3.90.850.10">
    <property type="entry name" value="Fumarylacetoacetase-like, C-terminal domain"/>
    <property type="match status" value="1"/>
</dbReference>
<dbReference type="GO" id="GO:0003824">
    <property type="term" value="F:catalytic activity"/>
    <property type="evidence" value="ECO:0007669"/>
    <property type="project" value="InterPro"/>
</dbReference>
<feature type="domain" description="Fumarylacetoacetase-like C-terminal" evidence="1">
    <location>
        <begin position="12"/>
        <end position="181"/>
    </location>
</feature>
<dbReference type="InterPro" id="IPR036663">
    <property type="entry name" value="Fumarylacetoacetase_C_sf"/>
</dbReference>
<dbReference type="SUPFAM" id="SSF56529">
    <property type="entry name" value="FAH"/>
    <property type="match status" value="1"/>
</dbReference>
<gene>
    <name evidence="2" type="ORF">METZ01_LOCUS187772</name>
</gene>
<evidence type="ECO:0000259" key="1">
    <source>
        <dbReference type="Pfam" id="PF01557"/>
    </source>
</evidence>